<comment type="caution">
    <text evidence="1">The sequence shown here is derived from an EMBL/GenBank/DDBJ whole genome shotgun (WGS) entry which is preliminary data.</text>
</comment>
<accession>A0A8J5JZC8</accession>
<evidence type="ECO:0000313" key="2">
    <source>
        <dbReference type="Proteomes" id="UP000747542"/>
    </source>
</evidence>
<sequence>MDIVSVDNNRRVCGPEPAAGGGRGRLWACGCGRGRTWPLRDHWCSGQGGGRGLTPLR</sequence>
<protein>
    <submittedName>
        <fullName evidence="1">Uncharacterized protein</fullName>
    </submittedName>
</protein>
<proteinExistence type="predicted"/>
<gene>
    <name evidence="1" type="ORF">Hamer_G010444</name>
</gene>
<reference evidence="1" key="1">
    <citation type="journal article" date="2021" name="Sci. Adv.">
        <title>The American lobster genome reveals insights on longevity, neural, and immune adaptations.</title>
        <authorList>
            <person name="Polinski J.M."/>
            <person name="Zimin A.V."/>
            <person name="Clark K.F."/>
            <person name="Kohn A.B."/>
            <person name="Sadowski N."/>
            <person name="Timp W."/>
            <person name="Ptitsyn A."/>
            <person name="Khanna P."/>
            <person name="Romanova D.Y."/>
            <person name="Williams P."/>
            <person name="Greenwood S.J."/>
            <person name="Moroz L.L."/>
            <person name="Walt D.R."/>
            <person name="Bodnar A.G."/>
        </authorList>
    </citation>
    <scope>NUCLEOTIDE SEQUENCE</scope>
    <source>
        <strain evidence="1">GMGI-L3</strain>
    </source>
</reference>
<dbReference type="EMBL" id="JAHLQT010022185">
    <property type="protein sequence ID" value="KAG7166782.1"/>
    <property type="molecule type" value="Genomic_DNA"/>
</dbReference>
<dbReference type="AlphaFoldDB" id="A0A8J5JZC8"/>
<keyword evidence="2" id="KW-1185">Reference proteome</keyword>
<evidence type="ECO:0000313" key="1">
    <source>
        <dbReference type="EMBL" id="KAG7166782.1"/>
    </source>
</evidence>
<dbReference type="Proteomes" id="UP000747542">
    <property type="component" value="Unassembled WGS sequence"/>
</dbReference>
<name>A0A8J5JZC8_HOMAM</name>
<organism evidence="1 2">
    <name type="scientific">Homarus americanus</name>
    <name type="common">American lobster</name>
    <dbReference type="NCBI Taxonomy" id="6706"/>
    <lineage>
        <taxon>Eukaryota</taxon>
        <taxon>Metazoa</taxon>
        <taxon>Ecdysozoa</taxon>
        <taxon>Arthropoda</taxon>
        <taxon>Crustacea</taxon>
        <taxon>Multicrustacea</taxon>
        <taxon>Malacostraca</taxon>
        <taxon>Eumalacostraca</taxon>
        <taxon>Eucarida</taxon>
        <taxon>Decapoda</taxon>
        <taxon>Pleocyemata</taxon>
        <taxon>Astacidea</taxon>
        <taxon>Nephropoidea</taxon>
        <taxon>Nephropidae</taxon>
        <taxon>Homarus</taxon>
    </lineage>
</organism>